<accession>A0A1L0B2T0</accession>
<dbReference type="GO" id="GO:0005737">
    <property type="term" value="C:cytoplasm"/>
    <property type="evidence" value="ECO:0007669"/>
    <property type="project" value="UniProtKB-ARBA"/>
</dbReference>
<keyword evidence="8" id="KW-1185">Reference proteome</keyword>
<sequence>MSDVDKSGFDNTYIKKLSKDIESIVSNTEGLMNTEDSKLVNIDIKSDVQNFKYHYKLFYMTLQNVICFVIVDENQDLKQTYSYCYTVLNEIYKGITSSNNSSILYNNIPFQLINLQPMMDKLAVKTPTVNNSNSSNLEALNSELKDITSILNSNIEKLIVRGESLQNLNDLSDSLKHNSLKYKKNIKMYNLKLLMSEYAPIAFVSLIFVFLIWYIVIRK</sequence>
<reference evidence="8" key="1">
    <citation type="submission" date="2016-11" db="EMBL/GenBank/DDBJ databases">
        <authorList>
            <person name="Guldener U."/>
        </authorList>
    </citation>
    <scope>NUCLEOTIDE SEQUENCE [LARGE SCALE GENOMIC DNA]</scope>
</reference>
<proteinExistence type="predicted"/>
<dbReference type="Gene3D" id="3.30.450.50">
    <property type="entry name" value="Longin domain"/>
    <property type="match status" value="1"/>
</dbReference>
<protein>
    <recommendedName>
        <fullName evidence="6">V-SNARE coiled-coil homology domain-containing protein</fullName>
    </recommendedName>
</protein>
<evidence type="ECO:0000256" key="1">
    <source>
        <dbReference type="ARBA" id="ARBA00022448"/>
    </source>
</evidence>
<organism evidence="7 8">
    <name type="scientific">Hanseniaspora guilliermondii</name>
    <dbReference type="NCBI Taxonomy" id="56406"/>
    <lineage>
        <taxon>Eukaryota</taxon>
        <taxon>Fungi</taxon>
        <taxon>Dikarya</taxon>
        <taxon>Ascomycota</taxon>
        <taxon>Saccharomycotina</taxon>
        <taxon>Saccharomycetes</taxon>
        <taxon>Saccharomycodales</taxon>
        <taxon>Saccharomycodaceae</taxon>
        <taxon>Hanseniaspora</taxon>
    </lineage>
</organism>
<comment type="subcellular location">
    <subcellularLocation>
        <location evidence="3">Endomembrane system</location>
        <topology evidence="3">Single-pass type IV membrane protein</topology>
    </subcellularLocation>
</comment>
<dbReference type="AlphaFoldDB" id="A0A1L0B2T0"/>
<name>A0A1L0B2T0_9ASCO</name>
<keyword evidence="5" id="KW-1133">Transmembrane helix</keyword>
<dbReference type="VEuPathDB" id="FungiDB:HGUI_02324"/>
<dbReference type="PROSITE" id="PS50892">
    <property type="entry name" value="V_SNARE"/>
    <property type="match status" value="1"/>
</dbReference>
<dbReference type="GO" id="GO:0012505">
    <property type="term" value="C:endomembrane system"/>
    <property type="evidence" value="ECO:0007669"/>
    <property type="project" value="UniProtKB-SubCell"/>
</dbReference>
<keyword evidence="5" id="KW-0812">Transmembrane</keyword>
<evidence type="ECO:0000313" key="7">
    <source>
        <dbReference type="EMBL" id="SGZ40124.1"/>
    </source>
</evidence>
<dbReference type="SUPFAM" id="SSF58038">
    <property type="entry name" value="SNARE fusion complex"/>
    <property type="match status" value="1"/>
</dbReference>
<dbReference type="InterPro" id="IPR042855">
    <property type="entry name" value="V_SNARE_CC"/>
</dbReference>
<dbReference type="GO" id="GO:0015031">
    <property type="term" value="P:protein transport"/>
    <property type="evidence" value="ECO:0007669"/>
    <property type="project" value="UniProtKB-KW"/>
</dbReference>
<dbReference type="PANTHER" id="PTHR45837">
    <property type="entry name" value="VESICLE-TRAFFICKING PROTEIN SEC22B"/>
    <property type="match status" value="1"/>
</dbReference>
<keyword evidence="4" id="KW-0175">Coiled coil</keyword>
<dbReference type="InterPro" id="IPR044565">
    <property type="entry name" value="Sec22"/>
</dbReference>
<evidence type="ECO:0000256" key="5">
    <source>
        <dbReference type="SAM" id="Phobius"/>
    </source>
</evidence>
<feature type="transmembrane region" description="Helical" evidence="5">
    <location>
        <begin position="198"/>
        <end position="217"/>
    </location>
</feature>
<evidence type="ECO:0000256" key="4">
    <source>
        <dbReference type="PROSITE-ProRule" id="PRU00290"/>
    </source>
</evidence>
<dbReference type="GO" id="GO:0006890">
    <property type="term" value="P:retrograde vesicle-mediated transport, Golgi to endoplasmic reticulum"/>
    <property type="evidence" value="ECO:0007669"/>
    <property type="project" value="InterPro"/>
</dbReference>
<evidence type="ECO:0000313" key="8">
    <source>
        <dbReference type="Proteomes" id="UP000183365"/>
    </source>
</evidence>
<dbReference type="GO" id="GO:0005484">
    <property type="term" value="F:SNAP receptor activity"/>
    <property type="evidence" value="ECO:0007669"/>
    <property type="project" value="InterPro"/>
</dbReference>
<dbReference type="GO" id="GO:0006888">
    <property type="term" value="P:endoplasmic reticulum to Golgi vesicle-mediated transport"/>
    <property type="evidence" value="ECO:0007669"/>
    <property type="project" value="InterPro"/>
</dbReference>
<keyword evidence="5" id="KW-0472">Membrane</keyword>
<feature type="domain" description="V-SNARE coiled-coil homology" evidence="6">
    <location>
        <begin position="136"/>
        <end position="196"/>
    </location>
</feature>
<keyword evidence="1" id="KW-0813">Transport</keyword>
<dbReference type="EMBL" id="FQNF01000040">
    <property type="protein sequence ID" value="SGZ40124.1"/>
    <property type="molecule type" value="Genomic_DNA"/>
</dbReference>
<evidence type="ECO:0000256" key="2">
    <source>
        <dbReference type="ARBA" id="ARBA00022927"/>
    </source>
</evidence>
<evidence type="ECO:0000259" key="6">
    <source>
        <dbReference type="PROSITE" id="PS50892"/>
    </source>
</evidence>
<gene>
    <name evidence="7" type="ORF">HGUI_02324</name>
</gene>
<keyword evidence="2" id="KW-0653">Protein transport</keyword>
<dbReference type="Proteomes" id="UP000183365">
    <property type="component" value="Unassembled WGS sequence"/>
</dbReference>
<dbReference type="Pfam" id="PF00957">
    <property type="entry name" value="Synaptobrevin"/>
    <property type="match status" value="1"/>
</dbReference>
<dbReference type="OrthoDB" id="1719357at2759"/>
<evidence type="ECO:0000256" key="3">
    <source>
        <dbReference type="ARBA" id="ARBA00046280"/>
    </source>
</evidence>